<dbReference type="OrthoDB" id="9805770at2"/>
<dbReference type="KEGG" id="alus:STSP2_00163"/>
<keyword evidence="6" id="KW-1185">Reference proteome</keyword>
<dbReference type="InterPro" id="IPR001078">
    <property type="entry name" value="2-oxoacid_DH_actylTfrase"/>
</dbReference>
<evidence type="ECO:0000313" key="6">
    <source>
        <dbReference type="Proteomes" id="UP000189674"/>
    </source>
</evidence>
<evidence type="ECO:0000256" key="2">
    <source>
        <dbReference type="ARBA" id="ARBA00022679"/>
    </source>
</evidence>
<dbReference type="SUPFAM" id="SSF52777">
    <property type="entry name" value="CoA-dependent acyltransferases"/>
    <property type="match status" value="1"/>
</dbReference>
<dbReference type="EC" id="2.3.1.12" evidence="5"/>
<keyword evidence="2 5" id="KW-0808">Transferase</keyword>
<dbReference type="InterPro" id="IPR050743">
    <property type="entry name" value="2-oxoacid_DH_E2_comp"/>
</dbReference>
<keyword evidence="5" id="KW-0670">Pyruvate</keyword>
<keyword evidence="3 5" id="KW-0012">Acyltransferase</keyword>
<dbReference type="Pfam" id="PF00198">
    <property type="entry name" value="2-oxoacid_dh"/>
    <property type="match status" value="1"/>
</dbReference>
<dbReference type="GO" id="GO:0005737">
    <property type="term" value="C:cytoplasm"/>
    <property type="evidence" value="ECO:0007669"/>
    <property type="project" value="TreeGrafter"/>
</dbReference>
<accession>A0A1U9NGT9</accession>
<dbReference type="GO" id="GO:0004742">
    <property type="term" value="F:dihydrolipoyllysine-residue acetyltransferase activity"/>
    <property type="evidence" value="ECO:0007669"/>
    <property type="project" value="UniProtKB-EC"/>
</dbReference>
<dbReference type="PANTHER" id="PTHR43178">
    <property type="entry name" value="DIHYDROLIPOAMIDE ACETYLTRANSFERASE COMPONENT OF PYRUVATE DEHYDROGENASE COMPLEX"/>
    <property type="match status" value="1"/>
</dbReference>
<dbReference type="GO" id="GO:0031405">
    <property type="term" value="F:lipoic acid binding"/>
    <property type="evidence" value="ECO:0007669"/>
    <property type="project" value="TreeGrafter"/>
</dbReference>
<dbReference type="Proteomes" id="UP000189674">
    <property type="component" value="Chromosome"/>
</dbReference>
<name>A0A1U9NGT9_9BACT</name>
<dbReference type="InterPro" id="IPR023213">
    <property type="entry name" value="CAT-like_dom_sf"/>
</dbReference>
<dbReference type="EMBL" id="CP019791">
    <property type="protein sequence ID" value="AQT67025.1"/>
    <property type="molecule type" value="Genomic_DNA"/>
</dbReference>
<dbReference type="PANTHER" id="PTHR43178:SF5">
    <property type="entry name" value="LIPOAMIDE ACYLTRANSFERASE COMPONENT OF BRANCHED-CHAIN ALPHA-KETO ACID DEHYDROGENASE COMPLEX, MITOCHONDRIAL"/>
    <property type="match status" value="1"/>
</dbReference>
<organism evidence="5 6">
    <name type="scientific">Anaerohalosphaera lusitana</name>
    <dbReference type="NCBI Taxonomy" id="1936003"/>
    <lineage>
        <taxon>Bacteria</taxon>
        <taxon>Pseudomonadati</taxon>
        <taxon>Planctomycetota</taxon>
        <taxon>Phycisphaerae</taxon>
        <taxon>Sedimentisphaerales</taxon>
        <taxon>Anaerohalosphaeraceae</taxon>
        <taxon>Anaerohalosphaera</taxon>
    </lineage>
</organism>
<evidence type="ECO:0000256" key="1">
    <source>
        <dbReference type="ARBA" id="ARBA00001938"/>
    </source>
</evidence>
<dbReference type="AlphaFoldDB" id="A0A1U9NGT9"/>
<dbReference type="Gene3D" id="3.30.559.10">
    <property type="entry name" value="Chloramphenicol acetyltransferase-like domain"/>
    <property type="match status" value="1"/>
</dbReference>
<evidence type="ECO:0000259" key="4">
    <source>
        <dbReference type="Pfam" id="PF00198"/>
    </source>
</evidence>
<gene>
    <name evidence="5" type="primary">pdhC_1</name>
    <name evidence="5" type="ORF">STSP2_00163</name>
</gene>
<proteinExistence type="predicted"/>
<comment type="cofactor">
    <cofactor evidence="1">
        <name>(R)-lipoate</name>
        <dbReference type="ChEBI" id="CHEBI:83088"/>
    </cofactor>
</comment>
<dbReference type="STRING" id="1936003.STSP2_00163"/>
<evidence type="ECO:0000256" key="3">
    <source>
        <dbReference type="ARBA" id="ARBA00023315"/>
    </source>
</evidence>
<feature type="domain" description="2-oxoacid dehydrogenase acyltransferase catalytic" evidence="4">
    <location>
        <begin position="10"/>
        <end position="234"/>
    </location>
</feature>
<reference evidence="6" key="1">
    <citation type="submission" date="2017-02" db="EMBL/GenBank/DDBJ databases">
        <title>Comparative genomics and description of representatives of a novel lineage of planctomycetes thriving in anoxic sediments.</title>
        <authorList>
            <person name="Spring S."/>
            <person name="Bunk B."/>
            <person name="Sproer C."/>
        </authorList>
    </citation>
    <scope>NUCLEOTIDE SEQUENCE [LARGE SCALE GENOMIC DNA]</scope>
    <source>
        <strain evidence="6">ST-NAGAB-D1</strain>
    </source>
</reference>
<protein>
    <submittedName>
        <fullName evidence="5">Dihydrolipoyllysine-residue acetyltransferase component of pyruvate dehydrogenase complex</fullName>
        <ecNumber evidence="5">2.3.1.12</ecNumber>
    </submittedName>
</protein>
<sequence length="237" mass="25893">MQNKESISDPHTQMPLTRIQKLIGGYMHRSKREKPCCYMECTADLTDLVKLRKRFSRQAGIRITTNDFFIAAIGHAIAEFPLFAGRMDETGDFIETTEQTGVGFAVAAPQGLVVPVVKDVSSKSLAQVSADSDHLLRKARSNKLDLDDFDGANVVLSGLGMFGVTSFIAIAPPEAVGIISIGKIVEKALPVDGEIAPRRTMSITLAADMRIVSESYAARFLRRIVDMLENPTCMTSL</sequence>
<evidence type="ECO:0000313" key="5">
    <source>
        <dbReference type="EMBL" id="AQT67025.1"/>
    </source>
</evidence>
<dbReference type="RefSeq" id="WP_146658936.1">
    <property type="nucleotide sequence ID" value="NZ_CP019791.1"/>
</dbReference>